<comment type="caution">
    <text evidence="1">The sequence shown here is derived from an EMBL/GenBank/DDBJ whole genome shotgun (WGS) entry which is preliminary data.</text>
</comment>
<dbReference type="Proteomes" id="UP001486207">
    <property type="component" value="Unassembled WGS sequence"/>
</dbReference>
<organism evidence="1 2">
    <name type="scientific">Streptomyces lanatus</name>
    <dbReference type="NCBI Taxonomy" id="66900"/>
    <lineage>
        <taxon>Bacteria</taxon>
        <taxon>Bacillati</taxon>
        <taxon>Actinomycetota</taxon>
        <taxon>Actinomycetes</taxon>
        <taxon>Kitasatosporales</taxon>
        <taxon>Streptomycetaceae</taxon>
        <taxon>Streptomyces</taxon>
    </lineage>
</organism>
<evidence type="ECO:0000313" key="2">
    <source>
        <dbReference type="Proteomes" id="UP001486207"/>
    </source>
</evidence>
<name>A0ABV1XR77_9ACTN</name>
<evidence type="ECO:0000313" key="1">
    <source>
        <dbReference type="EMBL" id="MER7373980.1"/>
    </source>
</evidence>
<dbReference type="RefSeq" id="WP_190071126.1">
    <property type="nucleotide sequence ID" value="NZ_BNBM01000006.1"/>
</dbReference>
<sequence>MTLRVASSTSFRCSCSKRGMPTFPLYCGAIAPEKAEGHDDFIRVFQRGEQRVGVVGGAGREVADEGAALGGHADPCVRDPDLVDGAGVHHYLGGDVLGLVVVDGAEDHGGAGPAFAGLGEGSEALPDESAAGLQIFDQGDRLVPPVLFRRQELPGSGEGEEPVVIPCLEGLVGGIDVVRSGRRVVQDDTHPVAGAHEVVPLDAEPALAEAAHTVVAEAGDGYLVVVEIVRAGARQDVHRVQDDAVDAAVQYLGDHLGDDLLRDPVRDADLVAGGVVLVPDEQILRGRETEVQQHPPPDHSVGAEFVPCVGDPLGQRVAAAEGRLWGLDHGLEGRSRPHDGREADLRRGPAGVLTVSVDPVAHVRVLQHHRGGDVEDIAFAGFGVVDFFPRGALIGFVVHVPPPCSILLIRIT</sequence>
<protein>
    <submittedName>
        <fullName evidence="1">Uncharacterized protein</fullName>
    </submittedName>
</protein>
<dbReference type="EMBL" id="JBEPFB010000006">
    <property type="protein sequence ID" value="MER7373980.1"/>
    <property type="molecule type" value="Genomic_DNA"/>
</dbReference>
<reference evidence="1 2" key="1">
    <citation type="submission" date="2024-06" db="EMBL/GenBank/DDBJ databases">
        <title>The Natural Products Discovery Center: Release of the First 8490 Sequenced Strains for Exploring Actinobacteria Biosynthetic Diversity.</title>
        <authorList>
            <person name="Kalkreuter E."/>
            <person name="Kautsar S.A."/>
            <person name="Yang D."/>
            <person name="Bader C.D."/>
            <person name="Teijaro C.N."/>
            <person name="Fluegel L."/>
            <person name="Davis C.M."/>
            <person name="Simpson J.R."/>
            <person name="Lauterbach L."/>
            <person name="Steele A.D."/>
            <person name="Gui C."/>
            <person name="Meng S."/>
            <person name="Li G."/>
            <person name="Viehrig K."/>
            <person name="Ye F."/>
            <person name="Su P."/>
            <person name="Kiefer A.F."/>
            <person name="Nichols A."/>
            <person name="Cepeda A.J."/>
            <person name="Yan W."/>
            <person name="Fan B."/>
            <person name="Jiang Y."/>
            <person name="Adhikari A."/>
            <person name="Zheng C.-J."/>
            <person name="Schuster L."/>
            <person name="Cowan T.M."/>
            <person name="Smanski M.J."/>
            <person name="Chevrette M.G."/>
            <person name="De Carvalho L.P.S."/>
            <person name="Shen B."/>
        </authorList>
    </citation>
    <scope>NUCLEOTIDE SEQUENCE [LARGE SCALE GENOMIC DNA]</scope>
    <source>
        <strain evidence="1 2">NPDC000155</strain>
    </source>
</reference>
<accession>A0ABV1XR77</accession>
<proteinExistence type="predicted"/>
<keyword evidence="2" id="KW-1185">Reference proteome</keyword>
<gene>
    <name evidence="1" type="ORF">ABT384_15175</name>
</gene>